<keyword evidence="2" id="KW-1185">Reference proteome</keyword>
<protein>
    <submittedName>
        <fullName evidence="1">Uncharacterized protein</fullName>
    </submittedName>
</protein>
<dbReference type="Proteomes" id="UP000199040">
    <property type="component" value="Unassembled WGS sequence"/>
</dbReference>
<dbReference type="STRING" id="442341.SAMN04487959_102199"/>
<dbReference type="PROSITE" id="PS51257">
    <property type="entry name" value="PROKAR_LIPOPROTEIN"/>
    <property type="match status" value="1"/>
</dbReference>
<reference evidence="1 2" key="1">
    <citation type="submission" date="2016-10" db="EMBL/GenBank/DDBJ databases">
        <authorList>
            <person name="de Groot N.N."/>
        </authorList>
    </citation>
    <scope>NUCLEOTIDE SEQUENCE [LARGE SCALE GENOMIC DNA]</scope>
    <source>
        <strain evidence="1 2">CGMCC 1.6848</strain>
    </source>
</reference>
<evidence type="ECO:0000313" key="2">
    <source>
        <dbReference type="Proteomes" id="UP000199040"/>
    </source>
</evidence>
<name>A0A1I2YWM4_9GAMM</name>
<dbReference type="AlphaFoldDB" id="A0A1I2YWM4"/>
<proteinExistence type="predicted"/>
<gene>
    <name evidence="1" type="ORF">SAMN04487959_102199</name>
</gene>
<dbReference type="EMBL" id="FOPY01000002">
    <property type="protein sequence ID" value="SFH29825.1"/>
    <property type="molecule type" value="Genomic_DNA"/>
</dbReference>
<accession>A0A1I2YWM4</accession>
<sequence>MPSFRSDRRHLWRGLRVLPFCIALLLAGCLALPQTGLFAMRLTLTSLGVEKVRIGPYDVSAGLDTSDLTSLLASSLGTGSLPIQATLALGLGLPSGLPPVQLDGFGWKLDVPGAEPVSGHYAESVALTPGDAADVRLPVRFDLLGDSQKLMPMVQLARQLASQGELPEGSELSIDPGDVRGLGMKLPTGAWMPTLRFTVGPEGNLQPQQ</sequence>
<evidence type="ECO:0000313" key="1">
    <source>
        <dbReference type="EMBL" id="SFH29825.1"/>
    </source>
</evidence>
<organism evidence="1 2">
    <name type="scientific">Modicisalibacter xianhensis</name>
    <dbReference type="NCBI Taxonomy" id="442341"/>
    <lineage>
        <taxon>Bacteria</taxon>
        <taxon>Pseudomonadati</taxon>
        <taxon>Pseudomonadota</taxon>
        <taxon>Gammaproteobacteria</taxon>
        <taxon>Oceanospirillales</taxon>
        <taxon>Halomonadaceae</taxon>
        <taxon>Modicisalibacter</taxon>
    </lineage>
</organism>
<dbReference type="RefSeq" id="WP_092843431.1">
    <property type="nucleotide sequence ID" value="NZ_FOPY01000002.1"/>
</dbReference>